<name>A0A072N5J9_9GAMM</name>
<feature type="region of interest" description="Disordered" evidence="9">
    <location>
        <begin position="1"/>
        <end position="53"/>
    </location>
</feature>
<gene>
    <name evidence="11" type="ORF">D777_01161</name>
</gene>
<evidence type="ECO:0000256" key="7">
    <source>
        <dbReference type="ARBA" id="ARBA00024739"/>
    </source>
</evidence>
<dbReference type="OrthoDB" id="7064195at2"/>
<comment type="caution">
    <text evidence="11">The sequence shown here is derived from an EMBL/GenBank/DDBJ whole genome shotgun (WGS) entry which is preliminary data.</text>
</comment>
<feature type="domain" description="Anti-sigma-28 factor FlgM C-terminal" evidence="10">
    <location>
        <begin position="47"/>
        <end position="101"/>
    </location>
</feature>
<keyword evidence="4" id="KW-1005">Bacterial flagellum biogenesis</keyword>
<dbReference type="Pfam" id="PF04316">
    <property type="entry name" value="FlgM"/>
    <property type="match status" value="1"/>
</dbReference>
<dbReference type="NCBIfam" id="TIGR03824">
    <property type="entry name" value="FlgM_jcvi"/>
    <property type="match status" value="1"/>
</dbReference>
<evidence type="ECO:0000256" key="6">
    <source>
        <dbReference type="ARBA" id="ARBA00023163"/>
    </source>
</evidence>
<evidence type="ECO:0000256" key="4">
    <source>
        <dbReference type="ARBA" id="ARBA00022795"/>
    </source>
</evidence>
<evidence type="ECO:0000256" key="1">
    <source>
        <dbReference type="ARBA" id="ARBA00005322"/>
    </source>
</evidence>
<keyword evidence="3" id="KW-0678">Repressor</keyword>
<dbReference type="EMBL" id="ANIE01000003">
    <property type="protein sequence ID" value="KEF32527.1"/>
    <property type="molecule type" value="Genomic_DNA"/>
</dbReference>
<dbReference type="AlphaFoldDB" id="A0A072N5J9"/>
<feature type="compositionally biased region" description="Polar residues" evidence="9">
    <location>
        <begin position="12"/>
        <end position="42"/>
    </location>
</feature>
<dbReference type="InterPro" id="IPR007412">
    <property type="entry name" value="FlgM"/>
</dbReference>
<keyword evidence="5" id="KW-0805">Transcription regulation</keyword>
<dbReference type="InterPro" id="IPR035890">
    <property type="entry name" value="Anti-sigma-28_factor_FlgM_sf"/>
</dbReference>
<dbReference type="SUPFAM" id="SSF101498">
    <property type="entry name" value="Anti-sigma factor FlgM"/>
    <property type="match status" value="1"/>
</dbReference>
<dbReference type="GO" id="GO:0045892">
    <property type="term" value="P:negative regulation of DNA-templated transcription"/>
    <property type="evidence" value="ECO:0007669"/>
    <property type="project" value="InterPro"/>
</dbReference>
<protein>
    <recommendedName>
        <fullName evidence="2">Negative regulator of flagellin synthesis</fullName>
    </recommendedName>
    <alternativeName>
        <fullName evidence="8">Anti-sigma-28 factor</fullName>
    </alternativeName>
</protein>
<evidence type="ECO:0000259" key="10">
    <source>
        <dbReference type="Pfam" id="PF04316"/>
    </source>
</evidence>
<evidence type="ECO:0000256" key="8">
    <source>
        <dbReference type="ARBA" id="ARBA00030117"/>
    </source>
</evidence>
<evidence type="ECO:0000256" key="5">
    <source>
        <dbReference type="ARBA" id="ARBA00023015"/>
    </source>
</evidence>
<keyword evidence="6" id="KW-0804">Transcription</keyword>
<evidence type="ECO:0000256" key="3">
    <source>
        <dbReference type="ARBA" id="ARBA00022491"/>
    </source>
</evidence>
<comment type="similarity">
    <text evidence="1">Belongs to the FlgM family.</text>
</comment>
<accession>A0A072N5J9</accession>
<dbReference type="GO" id="GO:0044781">
    <property type="term" value="P:bacterial-type flagellum organization"/>
    <property type="evidence" value="ECO:0007669"/>
    <property type="project" value="UniProtKB-KW"/>
</dbReference>
<evidence type="ECO:0000313" key="11">
    <source>
        <dbReference type="EMBL" id="KEF32527.1"/>
    </source>
</evidence>
<keyword evidence="11" id="KW-0282">Flagellum</keyword>
<evidence type="ECO:0000256" key="9">
    <source>
        <dbReference type="SAM" id="MobiDB-lite"/>
    </source>
</evidence>
<dbReference type="PATRIC" id="fig|1137280.3.peg.975"/>
<keyword evidence="12" id="KW-1185">Reference proteome</keyword>
<dbReference type="Proteomes" id="UP000035057">
    <property type="component" value="Unassembled WGS sequence"/>
</dbReference>
<sequence>MSVDFNGIGPGQVNTQRTTADKSTATQNTKPSAGEQARTQAQGARGDQVSLSNQAKNMKQLEQKLGDYPEMDDERIAEIRSALESGTYKVDADKVAQKMLEMDESIFG</sequence>
<dbReference type="RefSeq" id="WP_036129224.1">
    <property type="nucleotide sequence ID" value="NZ_ANIE01000003.1"/>
</dbReference>
<keyword evidence="11" id="KW-0969">Cilium</keyword>
<organism evidence="11 12">
    <name type="scientific">Marinobacter nitratireducens</name>
    <dbReference type="NCBI Taxonomy" id="1137280"/>
    <lineage>
        <taxon>Bacteria</taxon>
        <taxon>Pseudomonadati</taxon>
        <taxon>Pseudomonadota</taxon>
        <taxon>Gammaproteobacteria</taxon>
        <taxon>Pseudomonadales</taxon>
        <taxon>Marinobacteraceae</taxon>
        <taxon>Marinobacter</taxon>
    </lineage>
</organism>
<dbReference type="STRING" id="1137280.D777_01161"/>
<keyword evidence="11" id="KW-0966">Cell projection</keyword>
<proteinExistence type="inferred from homology"/>
<dbReference type="InterPro" id="IPR031316">
    <property type="entry name" value="FlgM_C"/>
</dbReference>
<comment type="function">
    <text evidence="7">Responsible for the coupling of flagellin expression to flagellar assembly by preventing expression of the flagellin genes when a component of the middle class of proteins is defective. It negatively regulates flagellar genes by inhibiting the activity of FliA by directly binding to FliA.</text>
</comment>
<reference evidence="11 12" key="1">
    <citation type="submission" date="2012-12" db="EMBL/GenBank/DDBJ databases">
        <title>Genome assembly of Marinobacter sp. AK21.</title>
        <authorList>
            <person name="Khatri I."/>
            <person name="Kumar R."/>
            <person name="Vaidya B."/>
            <person name="Subramanian S."/>
            <person name="Pinnaka A."/>
        </authorList>
    </citation>
    <scope>NUCLEOTIDE SEQUENCE [LARGE SCALE GENOMIC DNA]</scope>
    <source>
        <strain evidence="11 12">AK21</strain>
    </source>
</reference>
<evidence type="ECO:0000313" key="12">
    <source>
        <dbReference type="Proteomes" id="UP000035057"/>
    </source>
</evidence>
<evidence type="ECO:0000256" key="2">
    <source>
        <dbReference type="ARBA" id="ARBA00017823"/>
    </source>
</evidence>